<keyword evidence="1" id="KW-0472">Membrane</keyword>
<dbReference type="STRING" id="157463.GCA_001047075_00098"/>
<reference evidence="2 3" key="1">
    <citation type="journal article" date="2015" name="BMC Genomics">
        <title>Comparative genomics of Fructobacillus spp. and Leuconostoc spp. reveals niche-specific evolution of Fructobacillus spp.</title>
        <authorList>
            <person name="Endo A."/>
            <person name="Tanizawa Y."/>
            <person name="Tanaka N."/>
            <person name="Maeno S."/>
            <person name="Kumar H."/>
            <person name="Shiwa Y."/>
            <person name="Okada S."/>
            <person name="Yoshikawa H."/>
            <person name="Dicks L."/>
            <person name="Nakagawa J."/>
            <person name="Arita M."/>
        </authorList>
    </citation>
    <scope>NUCLEOTIDE SEQUENCE [LARGE SCALE GENOMIC DNA]</scope>
    <source>
        <strain evidence="2 3">JCM 12225</strain>
    </source>
</reference>
<dbReference type="GO" id="GO:0005524">
    <property type="term" value="F:ATP binding"/>
    <property type="evidence" value="ECO:0007669"/>
    <property type="project" value="UniProtKB-KW"/>
</dbReference>
<accession>A0A0K8MFB6</accession>
<gene>
    <name evidence="2" type="primary">lmrA2</name>
    <name evidence="2" type="ORF">FFIC_080230</name>
</gene>
<keyword evidence="3" id="KW-1185">Reference proteome</keyword>
<keyword evidence="1" id="KW-0812">Transmembrane</keyword>
<dbReference type="Proteomes" id="UP000253891">
    <property type="component" value="Unassembled WGS sequence"/>
</dbReference>
<keyword evidence="2" id="KW-0067">ATP-binding</keyword>
<feature type="transmembrane region" description="Helical" evidence="1">
    <location>
        <begin position="126"/>
        <end position="143"/>
    </location>
</feature>
<keyword evidence="1" id="KW-1133">Transmembrane helix</keyword>
<evidence type="ECO:0000256" key="1">
    <source>
        <dbReference type="SAM" id="Phobius"/>
    </source>
</evidence>
<feature type="transmembrane region" description="Helical" evidence="1">
    <location>
        <begin position="155"/>
        <end position="173"/>
    </location>
</feature>
<evidence type="ECO:0000313" key="2">
    <source>
        <dbReference type="EMBL" id="GAO99177.1"/>
    </source>
</evidence>
<organism evidence="2 3">
    <name type="scientific">Fructobacillus ficulneus</name>
    <dbReference type="NCBI Taxonomy" id="157463"/>
    <lineage>
        <taxon>Bacteria</taxon>
        <taxon>Bacillati</taxon>
        <taxon>Bacillota</taxon>
        <taxon>Bacilli</taxon>
        <taxon>Lactobacillales</taxon>
        <taxon>Lactobacillaceae</taxon>
        <taxon>Fructobacillus</taxon>
    </lineage>
</organism>
<feature type="transmembrane region" description="Helical" evidence="1">
    <location>
        <begin position="12"/>
        <end position="29"/>
    </location>
</feature>
<name>A0A0K8MFB6_9LACO</name>
<proteinExistence type="predicted"/>
<protein>
    <submittedName>
        <fullName evidence="2">ABC transporter, ATP-binding protein</fullName>
    </submittedName>
</protein>
<dbReference type="AlphaFoldDB" id="A0A0K8MFB6"/>
<feature type="transmembrane region" description="Helical" evidence="1">
    <location>
        <begin position="61"/>
        <end position="82"/>
    </location>
</feature>
<evidence type="ECO:0000313" key="3">
    <source>
        <dbReference type="Proteomes" id="UP000253891"/>
    </source>
</evidence>
<feature type="transmembrane region" description="Helical" evidence="1">
    <location>
        <begin position="89"/>
        <end position="114"/>
    </location>
</feature>
<sequence length="217" mass="24513">MLISPLGKRPLLGKIYLLIFIVLAVMLRFNSSLLEVFDAIFAIAAQEVAKSLYFLAGPADFFSSLWVAWLATILWAFFIRYLGFKVGSWWVVVIATAFFLLMLLTSVLVFFSWSNGPSFNQTMPDLTLGMWGLLFCEIQNIIVKKIRSAGWLKFLIGKTMVLLWIMVAGNKIVNYDLSFTTAVGSILLSYVFARFAMKLYLKNAKAWLSIFAVDGKI</sequence>
<keyword evidence="2" id="KW-0547">Nucleotide-binding</keyword>
<dbReference type="EMBL" id="DF967985">
    <property type="protein sequence ID" value="GAO99177.1"/>
    <property type="molecule type" value="Genomic_DNA"/>
</dbReference>
<feature type="transmembrane region" description="Helical" evidence="1">
    <location>
        <begin position="179"/>
        <end position="197"/>
    </location>
</feature>